<sequence length="246" mass="27392">MSSTTLEADATATGGVVRNNVSLLKSGKYSDMRLETSDGKVYHLHRSIVCSQSKPLAAFMDGNFQEAQTGTISLFHDDPQAIEKLVDFLYKSEYSYDVKQLPKPSFPSTTATETASNETLLHTKVYVLAEKYDVPALKTLASQHFKTCLPRNVLTNAFVESLEIIFTQTPETDRLLKDIALEFVGKNYRRLSNIAEFIDLCKQNGDVAGEVIRTISTVPALADDSGGWKYLVIILLITLYSFYKDP</sequence>
<name>A0A8H8UDM9_9HELO</name>
<feature type="domain" description="BTB" evidence="1">
    <location>
        <begin position="30"/>
        <end position="98"/>
    </location>
</feature>
<dbReference type="Pfam" id="PF00651">
    <property type="entry name" value="BTB"/>
    <property type="match status" value="1"/>
</dbReference>
<keyword evidence="3" id="KW-1185">Reference proteome</keyword>
<proteinExistence type="predicted"/>
<organism evidence="2 3">
    <name type="scientific">Lachnellula occidentalis</name>
    <dbReference type="NCBI Taxonomy" id="215460"/>
    <lineage>
        <taxon>Eukaryota</taxon>
        <taxon>Fungi</taxon>
        <taxon>Dikarya</taxon>
        <taxon>Ascomycota</taxon>
        <taxon>Pezizomycotina</taxon>
        <taxon>Leotiomycetes</taxon>
        <taxon>Helotiales</taxon>
        <taxon>Lachnaceae</taxon>
        <taxon>Lachnellula</taxon>
    </lineage>
</organism>
<dbReference type="OrthoDB" id="6359816at2759"/>
<dbReference type="SMART" id="SM00225">
    <property type="entry name" value="BTB"/>
    <property type="match status" value="1"/>
</dbReference>
<protein>
    <recommendedName>
        <fullName evidence="1">BTB domain-containing protein</fullName>
    </recommendedName>
</protein>
<accession>A0A8H8UDM9</accession>
<dbReference type="EMBL" id="QGMI01000461">
    <property type="protein sequence ID" value="TVY40304.1"/>
    <property type="molecule type" value="Genomic_DNA"/>
</dbReference>
<dbReference type="Proteomes" id="UP000443090">
    <property type="component" value="Unassembled WGS sequence"/>
</dbReference>
<dbReference type="AlphaFoldDB" id="A0A8H8UDM9"/>
<evidence type="ECO:0000313" key="3">
    <source>
        <dbReference type="Proteomes" id="UP000443090"/>
    </source>
</evidence>
<dbReference type="PROSITE" id="PS50097">
    <property type="entry name" value="BTB"/>
    <property type="match status" value="1"/>
</dbReference>
<reference evidence="2 3" key="1">
    <citation type="submission" date="2018-05" db="EMBL/GenBank/DDBJ databases">
        <title>Genome sequencing and assembly of the regulated plant pathogen Lachnellula willkommii and related sister species for the development of diagnostic species identification markers.</title>
        <authorList>
            <person name="Giroux E."/>
            <person name="Bilodeau G."/>
        </authorList>
    </citation>
    <scope>NUCLEOTIDE SEQUENCE [LARGE SCALE GENOMIC DNA]</scope>
    <source>
        <strain evidence="2 3">CBS 160.35</strain>
    </source>
</reference>
<dbReference type="SUPFAM" id="SSF54695">
    <property type="entry name" value="POZ domain"/>
    <property type="match status" value="1"/>
</dbReference>
<evidence type="ECO:0000259" key="1">
    <source>
        <dbReference type="PROSITE" id="PS50097"/>
    </source>
</evidence>
<dbReference type="InterPro" id="IPR000210">
    <property type="entry name" value="BTB/POZ_dom"/>
</dbReference>
<dbReference type="PANTHER" id="PTHR47843">
    <property type="entry name" value="BTB DOMAIN-CONTAINING PROTEIN-RELATED"/>
    <property type="match status" value="1"/>
</dbReference>
<comment type="caution">
    <text evidence="2">The sequence shown here is derived from an EMBL/GenBank/DDBJ whole genome shotgun (WGS) entry which is preliminary data.</text>
</comment>
<gene>
    <name evidence="2" type="ORF">LOCC1_G005411</name>
</gene>
<dbReference type="PANTHER" id="PTHR47843:SF5">
    <property type="entry name" value="BTB_POZ DOMAIN PROTEIN"/>
    <property type="match status" value="1"/>
</dbReference>
<evidence type="ECO:0000313" key="2">
    <source>
        <dbReference type="EMBL" id="TVY40304.1"/>
    </source>
</evidence>
<dbReference type="InterPro" id="IPR011333">
    <property type="entry name" value="SKP1/BTB/POZ_sf"/>
</dbReference>
<dbReference type="Gene3D" id="3.30.710.10">
    <property type="entry name" value="Potassium Channel Kv1.1, Chain A"/>
    <property type="match status" value="1"/>
</dbReference>